<dbReference type="EMBL" id="MN728682">
    <property type="protein sequence ID" value="QHW12403.1"/>
    <property type="molecule type" value="Genomic_DNA"/>
</dbReference>
<dbReference type="RefSeq" id="WP_164941535.1">
    <property type="nucleotide sequence ID" value="NZ_CP047361.1"/>
</dbReference>
<dbReference type="AlphaFoldDB" id="A0A6G7ENP4"/>
<keyword evidence="2 5" id="KW-0808">Transferase</keyword>
<evidence type="ECO:0000259" key="7">
    <source>
        <dbReference type="Pfam" id="PF02885"/>
    </source>
</evidence>
<feature type="domain" description="Glycosyl transferase family 3 N-terminal" evidence="7">
    <location>
        <begin position="4"/>
        <end position="60"/>
    </location>
</feature>
<dbReference type="PANTHER" id="PTHR43285">
    <property type="entry name" value="ANTHRANILATE PHOSPHORIBOSYLTRANSFERASE"/>
    <property type="match status" value="1"/>
</dbReference>
<evidence type="ECO:0000256" key="4">
    <source>
        <dbReference type="ARBA" id="ARBA00023141"/>
    </source>
</evidence>
<feature type="binding site" evidence="5">
    <location>
        <position position="222"/>
    </location>
    <ligand>
        <name>Mg(2+)</name>
        <dbReference type="ChEBI" id="CHEBI:18420"/>
        <label>2</label>
    </ligand>
</feature>
<protein>
    <recommendedName>
        <fullName evidence="5">Anthranilate phosphoribosyltransferase</fullName>
        <ecNumber evidence="5">2.4.2.18</ecNumber>
    </recommendedName>
</protein>
<feature type="binding site" evidence="5">
    <location>
        <position position="86"/>
    </location>
    <ligand>
        <name>5-phospho-alpha-D-ribose 1-diphosphate</name>
        <dbReference type="ChEBI" id="CHEBI:58017"/>
    </ligand>
</feature>
<dbReference type="GO" id="GO:0004048">
    <property type="term" value="F:anthranilate phosphoribosyltransferase activity"/>
    <property type="evidence" value="ECO:0007669"/>
    <property type="project" value="UniProtKB-UniRule"/>
</dbReference>
<feature type="binding site" evidence="5">
    <location>
        <position position="78"/>
    </location>
    <ligand>
        <name>anthranilate</name>
        <dbReference type="ChEBI" id="CHEBI:16567"/>
        <label>1</label>
    </ligand>
</feature>
<evidence type="ECO:0000256" key="2">
    <source>
        <dbReference type="ARBA" id="ARBA00022679"/>
    </source>
</evidence>
<dbReference type="InterPro" id="IPR036320">
    <property type="entry name" value="Glycosyl_Trfase_fam3_N_dom_sf"/>
</dbReference>
<feature type="binding site" evidence="5">
    <location>
        <position position="109"/>
    </location>
    <ligand>
        <name>anthranilate</name>
        <dbReference type="ChEBI" id="CHEBI:16567"/>
        <label>1</label>
    </ligand>
</feature>
<feature type="domain" description="Glycosyl transferase family 3" evidence="6">
    <location>
        <begin position="75"/>
        <end position="323"/>
    </location>
</feature>
<comment type="similarity">
    <text evidence="5">Belongs to the anthranilate phosphoribosyltransferase family.</text>
</comment>
<feature type="binding site" evidence="5">
    <location>
        <begin position="106"/>
        <end position="114"/>
    </location>
    <ligand>
        <name>5-phospho-alpha-D-ribose 1-diphosphate</name>
        <dbReference type="ChEBI" id="CHEBI:58017"/>
    </ligand>
</feature>
<feature type="binding site" evidence="5">
    <location>
        <position position="163"/>
    </location>
    <ligand>
        <name>anthranilate</name>
        <dbReference type="ChEBI" id="CHEBI:16567"/>
        <label>2</label>
    </ligand>
</feature>
<dbReference type="SUPFAM" id="SSF47648">
    <property type="entry name" value="Nucleoside phosphorylase/phosphoribosyltransferase N-terminal domain"/>
    <property type="match status" value="1"/>
</dbReference>
<keyword evidence="5" id="KW-0028">Amino-acid biosynthesis</keyword>
<evidence type="ECO:0000256" key="5">
    <source>
        <dbReference type="HAMAP-Rule" id="MF_00211"/>
    </source>
</evidence>
<dbReference type="HAMAP" id="MF_00211">
    <property type="entry name" value="TrpD"/>
    <property type="match status" value="1"/>
</dbReference>
<dbReference type="GO" id="GO:0000287">
    <property type="term" value="F:magnesium ion binding"/>
    <property type="evidence" value="ECO:0007669"/>
    <property type="project" value="UniProtKB-UniRule"/>
</dbReference>
<dbReference type="InterPro" id="IPR035902">
    <property type="entry name" value="Nuc_phospho_transferase"/>
</dbReference>
<organism evidence="8">
    <name type="scientific">Macrococcoides canis</name>
    <dbReference type="NCBI Taxonomy" id="1855823"/>
    <lineage>
        <taxon>Bacteria</taxon>
        <taxon>Bacillati</taxon>
        <taxon>Bacillota</taxon>
        <taxon>Bacilli</taxon>
        <taxon>Bacillales</taxon>
        <taxon>Staphylococcaceae</taxon>
        <taxon>Macrococcoides</taxon>
    </lineage>
</organism>
<feature type="binding site" evidence="5">
    <location>
        <begin position="88"/>
        <end position="91"/>
    </location>
    <ligand>
        <name>5-phospho-alpha-D-ribose 1-diphosphate</name>
        <dbReference type="ChEBI" id="CHEBI:58017"/>
    </ligand>
</feature>
<dbReference type="GO" id="GO:0000162">
    <property type="term" value="P:L-tryptophan biosynthetic process"/>
    <property type="evidence" value="ECO:0007669"/>
    <property type="project" value="UniProtKB-UniRule"/>
</dbReference>
<keyword evidence="5" id="KW-0479">Metal-binding</keyword>
<evidence type="ECO:0000256" key="1">
    <source>
        <dbReference type="ARBA" id="ARBA00022676"/>
    </source>
</evidence>
<feature type="binding site" evidence="5">
    <location>
        <position position="223"/>
    </location>
    <ligand>
        <name>Mg(2+)</name>
        <dbReference type="ChEBI" id="CHEBI:18420"/>
        <label>1</label>
    </ligand>
</feature>
<dbReference type="Pfam" id="PF00591">
    <property type="entry name" value="Glycos_transf_3"/>
    <property type="match status" value="1"/>
</dbReference>
<dbReference type="Gene3D" id="3.40.1030.10">
    <property type="entry name" value="Nucleoside phosphorylase/phosphoribosyltransferase catalytic domain"/>
    <property type="match status" value="1"/>
</dbReference>
<keyword evidence="4 5" id="KW-0057">Aromatic amino acid biosynthesis</keyword>
<keyword evidence="3 5" id="KW-0822">Tryptophan biosynthesis</keyword>
<dbReference type="InterPro" id="IPR005940">
    <property type="entry name" value="Anthranilate_Pribosyl_Tfrase"/>
</dbReference>
<evidence type="ECO:0000313" key="8">
    <source>
        <dbReference type="EMBL" id="QHW12403.1"/>
    </source>
</evidence>
<feature type="binding site" evidence="5">
    <location>
        <begin position="81"/>
        <end position="82"/>
    </location>
    <ligand>
        <name>5-phospho-alpha-D-ribose 1-diphosphate</name>
        <dbReference type="ChEBI" id="CHEBI:58017"/>
    </ligand>
</feature>
<comment type="pathway">
    <text evidence="5">Amino-acid biosynthesis; L-tryptophan biosynthesis; L-tryptophan from chorismate: step 2/5.</text>
</comment>
<dbReference type="Gene3D" id="1.20.970.10">
    <property type="entry name" value="Transferase, Pyrimidine Nucleoside Phosphorylase, Chain C"/>
    <property type="match status" value="1"/>
</dbReference>
<dbReference type="GO" id="GO:0005829">
    <property type="term" value="C:cytosol"/>
    <property type="evidence" value="ECO:0007669"/>
    <property type="project" value="TreeGrafter"/>
</dbReference>
<proteinExistence type="inferred from homology"/>
<dbReference type="UniPathway" id="UPA00035">
    <property type="reaction ID" value="UER00041"/>
</dbReference>
<comment type="subunit">
    <text evidence="5">Homodimer.</text>
</comment>
<reference evidence="8" key="1">
    <citation type="journal article" date="2020" name="Antimicrob. Agents Chemother.">
        <title>The novel macrolide resistance genes mef(D), msr(F) and msr(H) are present on resistance islands in Macrococcus canis, Macrococcus caseolyticus and Staphylococcus aureus.</title>
        <authorList>
            <person name="Schwendener S."/>
            <person name="Dona V."/>
            <person name="Perreten V."/>
        </authorList>
    </citation>
    <scope>NUCLEOTIDE SEQUENCE</scope>
    <source>
        <strain evidence="8">SD607</strain>
    </source>
</reference>
<dbReference type="InterPro" id="IPR000312">
    <property type="entry name" value="Glycosyl_Trfase_fam3"/>
</dbReference>
<comment type="catalytic activity">
    <reaction evidence="5">
        <text>N-(5-phospho-beta-D-ribosyl)anthranilate + diphosphate = 5-phospho-alpha-D-ribose 1-diphosphate + anthranilate</text>
        <dbReference type="Rhea" id="RHEA:11768"/>
        <dbReference type="ChEBI" id="CHEBI:16567"/>
        <dbReference type="ChEBI" id="CHEBI:18277"/>
        <dbReference type="ChEBI" id="CHEBI:33019"/>
        <dbReference type="ChEBI" id="CHEBI:58017"/>
        <dbReference type="EC" id="2.4.2.18"/>
    </reaction>
</comment>
<comment type="cofactor">
    <cofactor evidence="5">
        <name>Mg(2+)</name>
        <dbReference type="ChEBI" id="CHEBI:18420"/>
    </cofactor>
    <text evidence="5">Binds 2 magnesium ions per monomer.</text>
</comment>
<dbReference type="InterPro" id="IPR017459">
    <property type="entry name" value="Glycosyl_Trfase_fam3_N_dom"/>
</dbReference>
<comment type="caution">
    <text evidence="5">Lacks conserved residue(s) required for the propagation of feature annotation.</text>
</comment>
<dbReference type="PANTHER" id="PTHR43285:SF2">
    <property type="entry name" value="ANTHRANILATE PHOSPHORIBOSYLTRANSFERASE"/>
    <property type="match status" value="1"/>
</dbReference>
<dbReference type="SUPFAM" id="SSF52418">
    <property type="entry name" value="Nucleoside phosphorylase/phosphoribosyltransferase catalytic domain"/>
    <property type="match status" value="1"/>
</dbReference>
<accession>A0A6G7ENP4</accession>
<evidence type="ECO:0000259" key="6">
    <source>
        <dbReference type="Pfam" id="PF00591"/>
    </source>
</evidence>
<feature type="binding site" evidence="5">
    <location>
        <position position="90"/>
    </location>
    <ligand>
        <name>Mg(2+)</name>
        <dbReference type="ChEBI" id="CHEBI:18420"/>
        <label>1</label>
    </ligand>
</feature>
<keyword evidence="5" id="KW-0460">Magnesium</keyword>
<evidence type="ECO:0000256" key="3">
    <source>
        <dbReference type="ARBA" id="ARBA00022822"/>
    </source>
</evidence>
<comment type="function">
    <text evidence="5">Catalyzes the transfer of the phosphoribosyl group of 5-phosphorylribose-1-pyrophosphate (PRPP) to anthranilate to yield N-(5'-phosphoribosyl)-anthranilate (PRA).</text>
</comment>
<sequence length="332" mass="36553">MTPLKKLMQHHNLNHDEMAELTQIMFNPEIDDSEKVAYLVALKMKEETTLELTSLVKEIIKRQYPVQPQLKDSICVCGTGGDHSGSFNISTTVSFIIAAAGLKVLKHGNKSITSKTGSVDILEALNIRTTPFHAVEENLKKSNLQFLSATETYPDMKLIQQVRKRIPVPTVFNLAGPLIHPYQLEYQVMGVYDGTKAKAIAETLFNLGRKRAIVVHGAGGMDEATLSGENMIYEMDRTHGITHYTISAEQFGLQTAENGALKGDDKYLNADITKNILKGIEQGPKRDVVLLNAGLALYISNTTPNIQQGIEHARYLIDSGAAYKILTGKAEG</sequence>
<gene>
    <name evidence="5 8" type="primary">trpD</name>
    <name evidence="8" type="ORF">SD607_00051</name>
</gene>
<keyword evidence="1 5" id="KW-0328">Glycosyltransferase</keyword>
<dbReference type="NCBIfam" id="TIGR01245">
    <property type="entry name" value="trpD"/>
    <property type="match status" value="1"/>
</dbReference>
<feature type="binding site" evidence="5">
    <location>
        <position position="223"/>
    </location>
    <ligand>
        <name>Mg(2+)</name>
        <dbReference type="ChEBI" id="CHEBI:18420"/>
        <label>2</label>
    </ligand>
</feature>
<name>A0A6G7ENP4_9STAP</name>
<feature type="binding site" evidence="5">
    <location>
        <position position="78"/>
    </location>
    <ligand>
        <name>5-phospho-alpha-D-ribose 1-diphosphate</name>
        <dbReference type="ChEBI" id="CHEBI:58017"/>
    </ligand>
</feature>
<dbReference type="EC" id="2.4.2.18" evidence="5"/>
<feature type="binding site" evidence="5">
    <location>
        <position position="118"/>
    </location>
    <ligand>
        <name>5-phospho-alpha-D-ribose 1-diphosphate</name>
        <dbReference type="ChEBI" id="CHEBI:58017"/>
    </ligand>
</feature>
<dbReference type="Pfam" id="PF02885">
    <property type="entry name" value="Glycos_trans_3N"/>
    <property type="match status" value="1"/>
</dbReference>